<keyword evidence="9" id="KW-0460">Magnesium</keyword>
<dbReference type="AlphaFoldDB" id="A0A124FYK4"/>
<dbReference type="FunFam" id="3.20.20.20:FF:000006">
    <property type="entry name" value="Dihydropteroate synthase"/>
    <property type="match status" value="1"/>
</dbReference>
<dbReference type="GO" id="GO:0046654">
    <property type="term" value="P:tetrahydrofolate biosynthetic process"/>
    <property type="evidence" value="ECO:0007669"/>
    <property type="project" value="UniProtKB-UniPathway"/>
</dbReference>
<gene>
    <name evidence="14" type="ORF">XD97_0642</name>
</gene>
<name>A0A124FYK4_9FIRM</name>
<dbReference type="PANTHER" id="PTHR20941">
    <property type="entry name" value="FOLATE SYNTHESIS PROTEINS"/>
    <property type="match status" value="1"/>
</dbReference>
<dbReference type="Pfam" id="PF00809">
    <property type="entry name" value="Pterin_bind"/>
    <property type="match status" value="1"/>
</dbReference>
<evidence type="ECO:0000313" key="14">
    <source>
        <dbReference type="EMBL" id="KUK81462.1"/>
    </source>
</evidence>
<evidence type="ECO:0000256" key="8">
    <source>
        <dbReference type="ARBA" id="ARBA00022723"/>
    </source>
</evidence>
<dbReference type="NCBIfam" id="TIGR01496">
    <property type="entry name" value="DHPS"/>
    <property type="match status" value="1"/>
</dbReference>
<dbReference type="Proteomes" id="UP000054705">
    <property type="component" value="Unassembled WGS sequence"/>
</dbReference>
<dbReference type="GO" id="GO:0046872">
    <property type="term" value="F:metal ion binding"/>
    <property type="evidence" value="ECO:0007669"/>
    <property type="project" value="UniProtKB-KW"/>
</dbReference>
<feature type="domain" description="Pterin-binding" evidence="13">
    <location>
        <begin position="140"/>
        <end position="386"/>
    </location>
</feature>
<evidence type="ECO:0000256" key="5">
    <source>
        <dbReference type="ARBA" id="ARBA00012458"/>
    </source>
</evidence>
<dbReference type="UniPathway" id="UPA00077">
    <property type="reaction ID" value="UER00156"/>
</dbReference>
<dbReference type="PROSITE" id="PS00793">
    <property type="entry name" value="DHPS_2"/>
    <property type="match status" value="1"/>
</dbReference>
<dbReference type="InterPro" id="IPR011005">
    <property type="entry name" value="Dihydropteroate_synth-like_sf"/>
</dbReference>
<protein>
    <recommendedName>
        <fullName evidence="6">Dihydropteroate synthase</fullName>
        <ecNumber evidence="5">2.5.1.15</ecNumber>
    </recommendedName>
    <alternativeName>
        <fullName evidence="11">Dihydropteroate pyrophosphorylase</fullName>
    </alternativeName>
</protein>
<evidence type="ECO:0000256" key="10">
    <source>
        <dbReference type="ARBA" id="ARBA00022909"/>
    </source>
</evidence>
<dbReference type="InterPro" id="IPR006390">
    <property type="entry name" value="DHP_synth_dom"/>
</dbReference>
<proteinExistence type="inferred from homology"/>
<dbReference type="GO" id="GO:0004156">
    <property type="term" value="F:dihydropteroate synthase activity"/>
    <property type="evidence" value="ECO:0007669"/>
    <property type="project" value="UniProtKB-EC"/>
</dbReference>
<dbReference type="EC" id="2.5.1.15" evidence="5"/>
<comment type="function">
    <text evidence="12">Catalyzes the condensation of para-aminobenzoate (pABA) with 6-hydroxymethyl-7,8-dihydropterin diphosphate (DHPt-PP) to form 7,8-dihydropteroate (H2Pte), the immediate precursor of folate derivatives.</text>
</comment>
<evidence type="ECO:0000256" key="9">
    <source>
        <dbReference type="ARBA" id="ARBA00022842"/>
    </source>
</evidence>
<evidence type="ECO:0000256" key="12">
    <source>
        <dbReference type="ARBA" id="ARBA00053449"/>
    </source>
</evidence>
<dbReference type="EMBL" id="LGGS01000150">
    <property type="protein sequence ID" value="KUK81462.1"/>
    <property type="molecule type" value="Genomic_DNA"/>
</dbReference>
<comment type="similarity">
    <text evidence="4">Belongs to the DHPS family.</text>
</comment>
<dbReference type="SUPFAM" id="SSF51717">
    <property type="entry name" value="Dihydropteroate synthetase-like"/>
    <property type="match status" value="1"/>
</dbReference>
<reference evidence="15" key="1">
    <citation type="journal article" date="2015" name="MBio">
        <title>Genome-Resolved Metagenomic Analysis Reveals Roles for Candidate Phyla and Other Microbial Community Members in Biogeochemical Transformations in Oil Reservoirs.</title>
        <authorList>
            <person name="Hu P."/>
            <person name="Tom L."/>
            <person name="Singh A."/>
            <person name="Thomas B.C."/>
            <person name="Baker B.J."/>
            <person name="Piceno Y.M."/>
            <person name="Andersen G.L."/>
            <person name="Banfield J.F."/>
        </authorList>
    </citation>
    <scope>NUCLEOTIDE SEQUENCE [LARGE SCALE GENOMIC DNA]</scope>
</reference>
<evidence type="ECO:0000256" key="3">
    <source>
        <dbReference type="ARBA" id="ARBA00004763"/>
    </source>
</evidence>
<dbReference type="InterPro" id="IPR045031">
    <property type="entry name" value="DHP_synth-like"/>
</dbReference>
<dbReference type="PATRIC" id="fig|110500.4.peg.97"/>
<keyword evidence="7" id="KW-0808">Transferase</keyword>
<dbReference type="GO" id="GO:0005829">
    <property type="term" value="C:cytosol"/>
    <property type="evidence" value="ECO:0007669"/>
    <property type="project" value="TreeGrafter"/>
</dbReference>
<keyword evidence="10" id="KW-0289">Folate biosynthesis</keyword>
<evidence type="ECO:0000259" key="13">
    <source>
        <dbReference type="PROSITE" id="PS50972"/>
    </source>
</evidence>
<sequence>MGITAYSISVENKAEALRVLASVGADDAGCRWMAPKAVHRLVMLEGVKLHQANIIKQEMLGKGGEAAVSRGVINNSVAETKVLLMGTLKQYEAFLTKLKGQPFGLAGLAGQIREILAGREGFSPYNLYCRDKAVRLGEKTLVMGILNTTPDSFSDGGRFCDPGLAVERAAQMVEQGADIIDLGGESTRPGHTPVPADEERNRVMPVLKRLVHEIPVPVSIDTTKAAVARAALEAGAHILNDQWALRSDPALAVLAAEYQVPVVLMHNRKDTGGGDLIGELVAYFRSVLDDAEKLGISRDKMIIDPGFGFGKTPRQNLELLRRLKELRCLGHPLLLGTSRKSTIGKVLDLPVDQRVEGTAATVAVGIANGADIVRVHDVREMARVAGMTDAIMERGTEFKEGVLESG</sequence>
<comment type="catalytic activity">
    <reaction evidence="1">
        <text>(7,8-dihydropterin-6-yl)methyl diphosphate + 4-aminobenzoate = 7,8-dihydropteroate + diphosphate</text>
        <dbReference type="Rhea" id="RHEA:19949"/>
        <dbReference type="ChEBI" id="CHEBI:17836"/>
        <dbReference type="ChEBI" id="CHEBI:17839"/>
        <dbReference type="ChEBI" id="CHEBI:33019"/>
        <dbReference type="ChEBI" id="CHEBI:72950"/>
        <dbReference type="EC" id="2.5.1.15"/>
    </reaction>
</comment>
<dbReference type="GO" id="GO:0046656">
    <property type="term" value="P:folic acid biosynthetic process"/>
    <property type="evidence" value="ECO:0007669"/>
    <property type="project" value="UniProtKB-KW"/>
</dbReference>
<evidence type="ECO:0000256" key="7">
    <source>
        <dbReference type="ARBA" id="ARBA00022679"/>
    </source>
</evidence>
<evidence type="ECO:0000256" key="2">
    <source>
        <dbReference type="ARBA" id="ARBA00001946"/>
    </source>
</evidence>
<comment type="cofactor">
    <cofactor evidence="2">
        <name>Mg(2+)</name>
        <dbReference type="ChEBI" id="CHEBI:18420"/>
    </cofactor>
</comment>
<dbReference type="PROSITE" id="PS00792">
    <property type="entry name" value="DHPS_1"/>
    <property type="match status" value="1"/>
</dbReference>
<evidence type="ECO:0000256" key="6">
    <source>
        <dbReference type="ARBA" id="ARBA00016919"/>
    </source>
</evidence>
<evidence type="ECO:0000256" key="4">
    <source>
        <dbReference type="ARBA" id="ARBA00009503"/>
    </source>
</evidence>
<keyword evidence="8" id="KW-0479">Metal-binding</keyword>
<dbReference type="CDD" id="cd00739">
    <property type="entry name" value="DHPS"/>
    <property type="match status" value="1"/>
</dbReference>
<organism evidence="14 15">
    <name type="scientific">Pelotomaculum thermopropionicum</name>
    <dbReference type="NCBI Taxonomy" id="110500"/>
    <lineage>
        <taxon>Bacteria</taxon>
        <taxon>Bacillati</taxon>
        <taxon>Bacillota</taxon>
        <taxon>Clostridia</taxon>
        <taxon>Eubacteriales</taxon>
        <taxon>Desulfotomaculaceae</taxon>
        <taxon>Pelotomaculum</taxon>
    </lineage>
</organism>
<comment type="caution">
    <text evidence="14">The sequence shown here is derived from an EMBL/GenBank/DDBJ whole genome shotgun (WGS) entry which is preliminary data.</text>
</comment>
<accession>A0A124FYK4</accession>
<evidence type="ECO:0000256" key="11">
    <source>
        <dbReference type="ARBA" id="ARBA00030193"/>
    </source>
</evidence>
<evidence type="ECO:0000313" key="15">
    <source>
        <dbReference type="Proteomes" id="UP000054705"/>
    </source>
</evidence>
<evidence type="ECO:0000256" key="1">
    <source>
        <dbReference type="ARBA" id="ARBA00000012"/>
    </source>
</evidence>
<dbReference type="InterPro" id="IPR000489">
    <property type="entry name" value="Pterin-binding_dom"/>
</dbReference>
<dbReference type="Gene3D" id="3.20.20.20">
    <property type="entry name" value="Dihydropteroate synthase-like"/>
    <property type="match status" value="1"/>
</dbReference>
<dbReference type="PANTHER" id="PTHR20941:SF1">
    <property type="entry name" value="FOLIC ACID SYNTHESIS PROTEIN FOL1"/>
    <property type="match status" value="1"/>
</dbReference>
<comment type="pathway">
    <text evidence="3">Cofactor biosynthesis; tetrahydrofolate biosynthesis; 7,8-dihydrofolate from 2-amino-4-hydroxy-6-hydroxymethyl-7,8-dihydropteridine diphosphate and 4-aminobenzoate: step 1/2.</text>
</comment>
<dbReference type="PROSITE" id="PS50972">
    <property type="entry name" value="PTERIN_BINDING"/>
    <property type="match status" value="1"/>
</dbReference>